<name>A0A4V2VDU3_9HYPH</name>
<dbReference type="EMBL" id="SMBK01000013">
    <property type="protein sequence ID" value="TCU34055.1"/>
    <property type="molecule type" value="Genomic_DNA"/>
</dbReference>
<evidence type="ECO:0000313" key="1">
    <source>
        <dbReference type="EMBL" id="TCU34055.1"/>
    </source>
</evidence>
<protein>
    <submittedName>
        <fullName evidence="1">Uncharacterized protein</fullName>
    </submittedName>
</protein>
<organism evidence="1 2">
    <name type="scientific">Rhizobium azibense</name>
    <dbReference type="NCBI Taxonomy" id="1136135"/>
    <lineage>
        <taxon>Bacteria</taxon>
        <taxon>Pseudomonadati</taxon>
        <taxon>Pseudomonadota</taxon>
        <taxon>Alphaproteobacteria</taxon>
        <taxon>Hyphomicrobiales</taxon>
        <taxon>Rhizobiaceae</taxon>
        <taxon>Rhizobium/Agrobacterium group</taxon>
        <taxon>Rhizobium</taxon>
    </lineage>
</organism>
<comment type="caution">
    <text evidence="1">The sequence shown here is derived from an EMBL/GenBank/DDBJ whole genome shotgun (WGS) entry which is preliminary data.</text>
</comment>
<dbReference type="Proteomes" id="UP000295507">
    <property type="component" value="Unassembled WGS sequence"/>
</dbReference>
<proteinExistence type="predicted"/>
<sequence length="117" mass="12975">MSFFDFVSPHAGPVVVGLEDFETVYAKDQPQYRPLRTLPARNGESAIARFHLTDAQRAAIAEGADIYLELLHFGGPLAPSSMMVMSEPPDTDLFRSWWRVQTNGPYKFDAGTKGINA</sequence>
<evidence type="ECO:0000313" key="2">
    <source>
        <dbReference type="Proteomes" id="UP000295507"/>
    </source>
</evidence>
<reference evidence="1 2" key="1">
    <citation type="submission" date="2019-03" db="EMBL/GenBank/DDBJ databases">
        <title>Genomic Encyclopedia of Type Strains, Phase IV (KMG-V): Genome sequencing to study the core and pangenomes of soil and plant-associated prokaryotes.</title>
        <authorList>
            <person name="Whitman W."/>
        </authorList>
    </citation>
    <scope>NUCLEOTIDE SEQUENCE [LARGE SCALE GENOMIC DNA]</scope>
    <source>
        <strain evidence="1 2">IE4868</strain>
    </source>
</reference>
<dbReference type="RefSeq" id="WP_132552831.1">
    <property type="nucleotide sequence ID" value="NZ_SMBK01000013.1"/>
</dbReference>
<dbReference type="AlphaFoldDB" id="A0A4V2VDU3"/>
<gene>
    <name evidence="1" type="ORF">EV129_11338</name>
</gene>
<accession>A0A4V2VDU3</accession>